<dbReference type="Pfam" id="PF13041">
    <property type="entry name" value="PPR_2"/>
    <property type="match status" value="3"/>
</dbReference>
<dbReference type="InterPro" id="IPR011990">
    <property type="entry name" value="TPR-like_helical_dom_sf"/>
</dbReference>
<dbReference type="InterPro" id="IPR002885">
    <property type="entry name" value="PPR_rpt"/>
</dbReference>
<sequence>MLDAARRTASLPRVLKRCLHADAQLPLEFSLVAALKSSATSLRSGEPLHALALKSGLACSNLFVRNALLNLYAKCGRLDAAALLFFSPFPAAPQLRDVASWNIMIAAHAKAGRLADARNLFDAAPHRDRVTFTTMIMALSQAGSPAEALAVFRDMAAAGVTPNEVTLASVLSACARSSSARGVSMSHAVAAKCGLDVHVLVATNLVHAYAVCSQLSDSRAVFDWMPEKNTITWNSMLNGYAKAGLIDQAVDLFERFPARDLVSWSTMIDGYLKVDRLEEALTTYRGMLQNSDARPNEVLMVDLLSACGRCFADREGQQLHAAIINTGLDSYDFMQATLIHFYGACKFIDLACLQFESGRKSHVSCWNALMVGLVRNNMVDAARELFNDMPERDVVSWSTLIAGYVQNGQSDLALELFREMLSMGFEPNEITLVSVLSAVASSGTLEQGKWIHDYMLNRSIPLTDNLSAGLIDMHAKCGSIGVAMQVFDHVKQESASVSPWNAIICGLAMHGHADASLSIFSDLQGRNIEPNSITFIGVLSACCHAGLVDSGRCYFELMRREYKMEPTIKHYGCMIDLLGRAGCLEEAEQMIKAMPMKADVVIWGSMLAAARTHGNLEIGEKAAESLTRLEPTHGAARVLLSNIYADAGRWMDVFLVRRAMQSGRMKKTTGYSGVP</sequence>
<dbReference type="PANTHER" id="PTHR47926">
    <property type="entry name" value="PENTATRICOPEPTIDE REPEAT-CONTAINING PROTEIN"/>
    <property type="match status" value="1"/>
</dbReference>
<reference evidence="4" key="2">
    <citation type="submission" date="2019-07" db="EMBL/GenBank/DDBJ databases">
        <authorList>
            <person name="Yang Y."/>
            <person name="Bocs S."/>
            <person name="Baudouin L."/>
        </authorList>
    </citation>
    <scope>NUCLEOTIDE SEQUENCE</scope>
    <source>
        <tissue evidence="4">Spear leaf of Hainan Tall coconut</tissue>
    </source>
</reference>
<proteinExistence type="inferred from homology"/>
<reference evidence="4" key="1">
    <citation type="journal article" date="2017" name="Gigascience">
        <title>The genome draft of coconut (Cocos nucifera).</title>
        <authorList>
            <person name="Xiao Y."/>
            <person name="Xu P."/>
            <person name="Fan H."/>
            <person name="Baudouin L."/>
            <person name="Xia W."/>
            <person name="Bocs S."/>
            <person name="Xu J."/>
            <person name="Li Q."/>
            <person name="Guo A."/>
            <person name="Zhou L."/>
            <person name="Li J."/>
            <person name="Wu Y."/>
            <person name="Ma Z."/>
            <person name="Armero A."/>
            <person name="Issali A.E."/>
            <person name="Liu N."/>
            <person name="Peng M."/>
            <person name="Yang Y."/>
        </authorList>
    </citation>
    <scope>NUCLEOTIDE SEQUENCE</scope>
    <source>
        <tissue evidence="4">Spear leaf of Hainan Tall coconut</tissue>
    </source>
</reference>
<feature type="repeat" description="PPR" evidence="3">
    <location>
        <begin position="229"/>
        <end position="263"/>
    </location>
</feature>
<evidence type="ECO:0000313" key="4">
    <source>
        <dbReference type="EMBL" id="KAG1365430.1"/>
    </source>
</evidence>
<dbReference type="GO" id="GO:0003723">
    <property type="term" value="F:RNA binding"/>
    <property type="evidence" value="ECO:0007669"/>
    <property type="project" value="InterPro"/>
</dbReference>
<feature type="repeat" description="PPR" evidence="3">
    <location>
        <begin position="393"/>
        <end position="427"/>
    </location>
</feature>
<evidence type="ECO:0000256" key="2">
    <source>
        <dbReference type="ARBA" id="ARBA00061659"/>
    </source>
</evidence>
<feature type="repeat" description="PPR" evidence="3">
    <location>
        <begin position="362"/>
        <end position="392"/>
    </location>
</feature>
<dbReference type="InterPro" id="IPR046848">
    <property type="entry name" value="E_motif"/>
</dbReference>
<dbReference type="FunFam" id="1.25.40.10:FF:000348">
    <property type="entry name" value="Pentatricopeptide repeat-containing protein chloroplastic"/>
    <property type="match status" value="1"/>
</dbReference>
<dbReference type="FunFam" id="1.25.40.10:FF:000212">
    <property type="entry name" value="Pentatricopeptide repeat-containing protein At2g03380, mitochondrial"/>
    <property type="match status" value="1"/>
</dbReference>
<feature type="repeat" description="PPR" evidence="3">
    <location>
        <begin position="496"/>
        <end position="530"/>
    </location>
</feature>
<dbReference type="Proteomes" id="UP000797356">
    <property type="component" value="Chromosome 12"/>
</dbReference>
<dbReference type="Pfam" id="PF01535">
    <property type="entry name" value="PPR"/>
    <property type="match status" value="5"/>
</dbReference>
<feature type="repeat" description="PPR" evidence="3">
    <location>
        <begin position="97"/>
        <end position="127"/>
    </location>
</feature>
<dbReference type="GO" id="GO:0009451">
    <property type="term" value="P:RNA modification"/>
    <property type="evidence" value="ECO:0007669"/>
    <property type="project" value="InterPro"/>
</dbReference>
<accession>A0A8K0IR17</accession>
<keyword evidence="5" id="KW-1185">Reference proteome</keyword>
<dbReference type="EMBL" id="CM017883">
    <property type="protein sequence ID" value="KAG1365430.1"/>
    <property type="molecule type" value="Genomic_DNA"/>
</dbReference>
<dbReference type="PROSITE" id="PS51375">
    <property type="entry name" value="PPR"/>
    <property type="match status" value="6"/>
</dbReference>
<evidence type="ECO:0000256" key="1">
    <source>
        <dbReference type="ARBA" id="ARBA00022737"/>
    </source>
</evidence>
<keyword evidence="1" id="KW-0677">Repeat</keyword>
<dbReference type="Gene3D" id="1.25.40.10">
    <property type="entry name" value="Tetratricopeptide repeat domain"/>
    <property type="match status" value="4"/>
</dbReference>
<dbReference type="OrthoDB" id="601293at2759"/>
<dbReference type="PANTHER" id="PTHR47926:SF407">
    <property type="entry name" value="(WILD MALAYSIAN BANANA) HYPOTHETICAL PROTEIN"/>
    <property type="match status" value="1"/>
</dbReference>
<protein>
    <submittedName>
        <fullName evidence="4">Pentatricopeptide repeat-containing protein, mitochondrial</fullName>
    </submittedName>
</protein>
<dbReference type="NCBIfam" id="TIGR00756">
    <property type="entry name" value="PPR"/>
    <property type="match status" value="9"/>
</dbReference>
<organism evidence="4 5">
    <name type="scientific">Cocos nucifera</name>
    <name type="common">Coconut palm</name>
    <dbReference type="NCBI Taxonomy" id="13894"/>
    <lineage>
        <taxon>Eukaryota</taxon>
        <taxon>Viridiplantae</taxon>
        <taxon>Streptophyta</taxon>
        <taxon>Embryophyta</taxon>
        <taxon>Tracheophyta</taxon>
        <taxon>Spermatophyta</taxon>
        <taxon>Magnoliopsida</taxon>
        <taxon>Liliopsida</taxon>
        <taxon>Arecaceae</taxon>
        <taxon>Arecoideae</taxon>
        <taxon>Cocoseae</taxon>
        <taxon>Attaleinae</taxon>
        <taxon>Cocos</taxon>
    </lineage>
</organism>
<evidence type="ECO:0000256" key="3">
    <source>
        <dbReference type="PROSITE-ProRule" id="PRU00708"/>
    </source>
</evidence>
<feature type="repeat" description="PPR" evidence="3">
    <location>
        <begin position="128"/>
        <end position="162"/>
    </location>
</feature>
<comment type="similarity">
    <text evidence="2">Belongs to the PPR family. PCMP-E subfamily.</text>
</comment>
<dbReference type="Pfam" id="PF20431">
    <property type="entry name" value="E_motif"/>
    <property type="match status" value="1"/>
</dbReference>
<evidence type="ECO:0000313" key="5">
    <source>
        <dbReference type="Proteomes" id="UP000797356"/>
    </source>
</evidence>
<comment type="caution">
    <text evidence="4">The sequence shown here is derived from an EMBL/GenBank/DDBJ whole genome shotgun (WGS) entry which is preliminary data.</text>
</comment>
<name>A0A8K0IR17_COCNU</name>
<dbReference type="InterPro" id="IPR046960">
    <property type="entry name" value="PPR_At4g14850-like_plant"/>
</dbReference>
<dbReference type="AlphaFoldDB" id="A0A8K0IR17"/>
<gene>
    <name evidence="4" type="ORF">COCNU_12G004300</name>
</gene>